<keyword evidence="2" id="KW-1185">Reference proteome</keyword>
<dbReference type="Proteomes" id="UP000298652">
    <property type="component" value="Chromosome 6"/>
</dbReference>
<accession>A0A4U6U489</accession>
<organism evidence="1 2">
    <name type="scientific">Setaria viridis</name>
    <name type="common">Green bristlegrass</name>
    <name type="synonym">Setaria italica subsp. viridis</name>
    <dbReference type="NCBI Taxonomy" id="4556"/>
    <lineage>
        <taxon>Eukaryota</taxon>
        <taxon>Viridiplantae</taxon>
        <taxon>Streptophyta</taxon>
        <taxon>Embryophyta</taxon>
        <taxon>Tracheophyta</taxon>
        <taxon>Spermatophyta</taxon>
        <taxon>Magnoliopsida</taxon>
        <taxon>Liliopsida</taxon>
        <taxon>Poales</taxon>
        <taxon>Poaceae</taxon>
        <taxon>PACMAD clade</taxon>
        <taxon>Panicoideae</taxon>
        <taxon>Panicodae</taxon>
        <taxon>Paniceae</taxon>
        <taxon>Cenchrinae</taxon>
        <taxon>Setaria</taxon>
    </lineage>
</organism>
<evidence type="ECO:0000313" key="1">
    <source>
        <dbReference type="EMBL" id="TKW08149.1"/>
    </source>
</evidence>
<dbReference type="EMBL" id="CM016557">
    <property type="protein sequence ID" value="TKW08149.1"/>
    <property type="molecule type" value="Genomic_DNA"/>
</dbReference>
<name>A0A4U6U489_SETVI</name>
<sequence>MEGCHRRRHDGPIPAHGVTVDFAAAADLREVLKR</sequence>
<dbReference type="AlphaFoldDB" id="A0A4U6U489"/>
<reference evidence="1" key="1">
    <citation type="submission" date="2019-03" db="EMBL/GenBank/DDBJ databases">
        <title>WGS assembly of Setaria viridis.</title>
        <authorList>
            <person name="Huang P."/>
            <person name="Jenkins J."/>
            <person name="Grimwood J."/>
            <person name="Barry K."/>
            <person name="Healey A."/>
            <person name="Mamidi S."/>
            <person name="Sreedasyam A."/>
            <person name="Shu S."/>
            <person name="Feldman M."/>
            <person name="Wu J."/>
            <person name="Yu Y."/>
            <person name="Chen C."/>
            <person name="Johnson J."/>
            <person name="Rokhsar D."/>
            <person name="Baxter I."/>
            <person name="Schmutz J."/>
            <person name="Brutnell T."/>
            <person name="Kellogg E."/>
        </authorList>
    </citation>
    <scope>NUCLEOTIDE SEQUENCE [LARGE SCALE GENOMIC DNA]</scope>
</reference>
<proteinExistence type="predicted"/>
<protein>
    <submittedName>
        <fullName evidence="1">Uncharacterized protein</fullName>
    </submittedName>
</protein>
<evidence type="ECO:0000313" key="2">
    <source>
        <dbReference type="Proteomes" id="UP000298652"/>
    </source>
</evidence>
<dbReference type="Gramene" id="TKW08149">
    <property type="protein sequence ID" value="TKW08149"/>
    <property type="gene ID" value="SEVIR_6G010100v2"/>
</dbReference>
<gene>
    <name evidence="1" type="ORF">SEVIR_6G010100v2</name>
</gene>